<dbReference type="PROSITE" id="PS51898">
    <property type="entry name" value="TYR_RECOMBINASE"/>
    <property type="match status" value="1"/>
</dbReference>
<keyword evidence="3" id="KW-0238">DNA-binding</keyword>
<evidence type="ECO:0000259" key="5">
    <source>
        <dbReference type="PROSITE" id="PS51898"/>
    </source>
</evidence>
<dbReference type="InterPro" id="IPR010998">
    <property type="entry name" value="Integrase_recombinase_N"/>
</dbReference>
<dbReference type="GO" id="GO:0006310">
    <property type="term" value="P:DNA recombination"/>
    <property type="evidence" value="ECO:0007669"/>
    <property type="project" value="UniProtKB-KW"/>
</dbReference>
<dbReference type="PANTHER" id="PTHR30349:SF41">
    <property type="entry name" value="INTEGRASE_RECOMBINASE PROTEIN MJ0367-RELATED"/>
    <property type="match status" value="1"/>
</dbReference>
<keyword evidence="4" id="KW-0233">DNA recombination</keyword>
<dbReference type="GO" id="GO:0003677">
    <property type="term" value="F:DNA binding"/>
    <property type="evidence" value="ECO:0007669"/>
    <property type="project" value="UniProtKB-KW"/>
</dbReference>
<dbReference type="InterPro" id="IPR002104">
    <property type="entry name" value="Integrase_catalytic"/>
</dbReference>
<dbReference type="EMBL" id="CP018171">
    <property type="protein sequence ID" value="APH74315.1"/>
    <property type="molecule type" value="Genomic_DNA"/>
</dbReference>
<evidence type="ECO:0000313" key="7">
    <source>
        <dbReference type="Proteomes" id="UP000182840"/>
    </source>
</evidence>
<accession>A0A1L3SYC4</accession>
<organism evidence="6 7">
    <name type="scientific">Aquibium oceanicum</name>
    <dbReference type="NCBI Taxonomy" id="1670800"/>
    <lineage>
        <taxon>Bacteria</taxon>
        <taxon>Pseudomonadati</taxon>
        <taxon>Pseudomonadota</taxon>
        <taxon>Alphaproteobacteria</taxon>
        <taxon>Hyphomicrobiales</taxon>
        <taxon>Phyllobacteriaceae</taxon>
        <taxon>Aquibium</taxon>
    </lineage>
</organism>
<reference evidence="7" key="1">
    <citation type="submission" date="2016-11" db="EMBL/GenBank/DDBJ databases">
        <title>Mesorhizobium oceanicum sp. nov., isolated from deep seawater in South China Sea.</title>
        <authorList>
            <person name="Fu G.-Y."/>
        </authorList>
    </citation>
    <scope>NUCLEOTIDE SEQUENCE [LARGE SCALE GENOMIC DNA]</scope>
    <source>
        <strain evidence="7">B7</strain>
    </source>
</reference>
<feature type="domain" description="Tyr recombinase" evidence="5">
    <location>
        <begin position="88"/>
        <end position="298"/>
    </location>
</feature>
<evidence type="ECO:0000256" key="2">
    <source>
        <dbReference type="ARBA" id="ARBA00022908"/>
    </source>
</evidence>
<dbReference type="InterPro" id="IPR013762">
    <property type="entry name" value="Integrase-like_cat_sf"/>
</dbReference>
<proteinExistence type="inferred from homology"/>
<dbReference type="AlphaFoldDB" id="A0A1L3SYC4"/>
<dbReference type="Gene3D" id="1.10.443.10">
    <property type="entry name" value="Intergrase catalytic core"/>
    <property type="match status" value="1"/>
</dbReference>
<keyword evidence="7" id="KW-1185">Reference proteome</keyword>
<dbReference type="Proteomes" id="UP000182840">
    <property type="component" value="Chromosome"/>
</dbReference>
<evidence type="ECO:0000256" key="1">
    <source>
        <dbReference type="ARBA" id="ARBA00008857"/>
    </source>
</evidence>
<sequence>MRREDVRAFMDLLKRLPSNATKHYPGKTLQQAADLAERAGLPRMSSDTANGYLRSLGAIFRFAVDEGYVEADPSAGIMLPKAPGRAKDKRSPFDVSDLRAIFSAPLYTGAVNDEAGYARPGPNIVRRGRFWVPIIALFSGMRMNEICQLTVDDFVEEDGVVIILIREDDDDETKRVKTEAGIRFVPVHPELERIGLLAFVQNRRANGPKVPLFPDLPVGSTGYRSDPFSKYFNRFRHKVGITDRKKVFHSFRHTYRDALREADISDQKVRALGGWSSSRTEENYGRGLRASTLARDIQAVKYDGLDLSHLHVKQLS</sequence>
<dbReference type="Pfam" id="PF00589">
    <property type="entry name" value="Phage_integrase"/>
    <property type="match status" value="1"/>
</dbReference>
<dbReference type="SUPFAM" id="SSF56349">
    <property type="entry name" value="DNA breaking-rejoining enzymes"/>
    <property type="match status" value="1"/>
</dbReference>
<dbReference type="InterPro" id="IPR011010">
    <property type="entry name" value="DNA_brk_join_enz"/>
</dbReference>
<dbReference type="KEGG" id="meso:BSQ44_00535"/>
<comment type="similarity">
    <text evidence="1">Belongs to the 'phage' integrase family.</text>
</comment>
<dbReference type="Gene3D" id="1.10.150.130">
    <property type="match status" value="1"/>
</dbReference>
<evidence type="ECO:0000256" key="4">
    <source>
        <dbReference type="ARBA" id="ARBA00023172"/>
    </source>
</evidence>
<evidence type="ECO:0000313" key="6">
    <source>
        <dbReference type="EMBL" id="APH74315.1"/>
    </source>
</evidence>
<evidence type="ECO:0000256" key="3">
    <source>
        <dbReference type="ARBA" id="ARBA00023125"/>
    </source>
</evidence>
<dbReference type="GO" id="GO:0015074">
    <property type="term" value="P:DNA integration"/>
    <property type="evidence" value="ECO:0007669"/>
    <property type="project" value="UniProtKB-KW"/>
</dbReference>
<dbReference type="PANTHER" id="PTHR30349">
    <property type="entry name" value="PHAGE INTEGRASE-RELATED"/>
    <property type="match status" value="1"/>
</dbReference>
<dbReference type="STRING" id="1670800.BSQ44_00535"/>
<keyword evidence="2" id="KW-0229">DNA integration</keyword>
<name>A0A1L3SYC4_9HYPH</name>
<protein>
    <recommendedName>
        <fullName evidence="5">Tyr recombinase domain-containing protein</fullName>
    </recommendedName>
</protein>
<dbReference type="InterPro" id="IPR050090">
    <property type="entry name" value="Tyrosine_recombinase_XerCD"/>
</dbReference>
<gene>
    <name evidence="6" type="ORF">BSQ44_00535</name>
</gene>
<dbReference type="CDD" id="cd01184">
    <property type="entry name" value="INT_C_like_1"/>
    <property type="match status" value="1"/>
</dbReference>